<keyword evidence="2" id="KW-1003">Cell membrane</keyword>
<dbReference type="InterPro" id="IPR003660">
    <property type="entry name" value="HAMP_dom"/>
</dbReference>
<keyword evidence="7" id="KW-0175">Coiled coil</keyword>
<keyword evidence="8" id="KW-1133">Transmembrane helix</keyword>
<dbReference type="EMBL" id="JAXOFX010000005">
    <property type="protein sequence ID" value="MDZ5472193.1"/>
    <property type="molecule type" value="Genomic_DNA"/>
</dbReference>
<evidence type="ECO:0000256" key="1">
    <source>
        <dbReference type="ARBA" id="ARBA00004236"/>
    </source>
</evidence>
<evidence type="ECO:0000256" key="4">
    <source>
        <dbReference type="ARBA" id="ARBA00023224"/>
    </source>
</evidence>
<evidence type="ECO:0000256" key="6">
    <source>
        <dbReference type="PROSITE-ProRule" id="PRU00284"/>
    </source>
</evidence>
<feature type="domain" description="HAMP" evidence="10">
    <location>
        <begin position="288"/>
        <end position="340"/>
    </location>
</feature>
<reference evidence="11 12" key="1">
    <citation type="submission" date="2023-11" db="EMBL/GenBank/DDBJ databases">
        <title>Bacillus jintuensis, isolated from a mudflat on the Beibu Gulf coast.</title>
        <authorList>
            <person name="Li M."/>
        </authorList>
    </citation>
    <scope>NUCLEOTIDE SEQUENCE [LARGE SCALE GENOMIC DNA]</scope>
    <source>
        <strain evidence="11 12">31A1R</strain>
    </source>
</reference>
<evidence type="ECO:0000256" key="8">
    <source>
        <dbReference type="SAM" id="Phobius"/>
    </source>
</evidence>
<evidence type="ECO:0000313" key="11">
    <source>
        <dbReference type="EMBL" id="MDZ5472193.1"/>
    </source>
</evidence>
<comment type="similarity">
    <text evidence="5">Belongs to the methyl-accepting chemotaxis (MCP) protein family.</text>
</comment>
<accession>A0ABU5IYF3</accession>
<dbReference type="CDD" id="cd11386">
    <property type="entry name" value="MCP_signal"/>
    <property type="match status" value="1"/>
</dbReference>
<protein>
    <submittedName>
        <fullName evidence="11">Methyl-accepting chemotaxis protein</fullName>
    </submittedName>
</protein>
<dbReference type="Pfam" id="PF00672">
    <property type="entry name" value="HAMP"/>
    <property type="match status" value="1"/>
</dbReference>
<evidence type="ECO:0000256" key="7">
    <source>
        <dbReference type="SAM" id="Coils"/>
    </source>
</evidence>
<dbReference type="SUPFAM" id="SSF58104">
    <property type="entry name" value="Methyl-accepting chemotaxis protein (MCP) signaling domain"/>
    <property type="match status" value="1"/>
</dbReference>
<dbReference type="Gene3D" id="1.10.287.950">
    <property type="entry name" value="Methyl-accepting chemotaxis protein"/>
    <property type="match status" value="1"/>
</dbReference>
<organism evidence="11 12">
    <name type="scientific">Robertmurraya mangrovi</name>
    <dbReference type="NCBI Taxonomy" id="3098077"/>
    <lineage>
        <taxon>Bacteria</taxon>
        <taxon>Bacillati</taxon>
        <taxon>Bacillota</taxon>
        <taxon>Bacilli</taxon>
        <taxon>Bacillales</taxon>
        <taxon>Bacillaceae</taxon>
        <taxon>Robertmurraya</taxon>
    </lineage>
</organism>
<keyword evidence="8" id="KW-0812">Transmembrane</keyword>
<evidence type="ECO:0000259" key="9">
    <source>
        <dbReference type="PROSITE" id="PS50111"/>
    </source>
</evidence>
<evidence type="ECO:0000256" key="3">
    <source>
        <dbReference type="ARBA" id="ARBA00023136"/>
    </source>
</evidence>
<dbReference type="SMART" id="SM00283">
    <property type="entry name" value="MA"/>
    <property type="match status" value="1"/>
</dbReference>
<name>A0ABU5IYF3_9BACI</name>
<dbReference type="Proteomes" id="UP001290455">
    <property type="component" value="Unassembled WGS sequence"/>
</dbReference>
<comment type="subcellular location">
    <subcellularLocation>
        <location evidence="1">Cell membrane</location>
    </subcellularLocation>
</comment>
<feature type="transmembrane region" description="Helical" evidence="8">
    <location>
        <begin position="264"/>
        <end position="287"/>
    </location>
</feature>
<proteinExistence type="inferred from homology"/>
<dbReference type="PROSITE" id="PS50885">
    <property type="entry name" value="HAMP"/>
    <property type="match status" value="1"/>
</dbReference>
<feature type="coiled-coil region" evidence="7">
    <location>
        <begin position="388"/>
        <end position="415"/>
    </location>
</feature>
<keyword evidence="12" id="KW-1185">Reference proteome</keyword>
<dbReference type="PANTHER" id="PTHR32089:SF112">
    <property type="entry name" value="LYSOZYME-LIKE PROTEIN-RELATED"/>
    <property type="match status" value="1"/>
</dbReference>
<dbReference type="PROSITE" id="PS50111">
    <property type="entry name" value="CHEMOTAXIS_TRANSDUC_2"/>
    <property type="match status" value="1"/>
</dbReference>
<dbReference type="RefSeq" id="WP_322446491.1">
    <property type="nucleotide sequence ID" value="NZ_JAXOFX010000005.1"/>
</dbReference>
<dbReference type="InterPro" id="IPR004089">
    <property type="entry name" value="MCPsignal_dom"/>
</dbReference>
<evidence type="ECO:0000256" key="5">
    <source>
        <dbReference type="ARBA" id="ARBA00029447"/>
    </source>
</evidence>
<comment type="caution">
    <text evidence="11">The sequence shown here is derived from an EMBL/GenBank/DDBJ whole genome shotgun (WGS) entry which is preliminary data.</text>
</comment>
<keyword evidence="4 6" id="KW-0807">Transducer</keyword>
<gene>
    <name evidence="11" type="ORF">SM124_10575</name>
</gene>
<feature type="domain" description="Methyl-accepting transducer" evidence="9">
    <location>
        <begin position="359"/>
        <end position="598"/>
    </location>
</feature>
<evidence type="ECO:0000256" key="2">
    <source>
        <dbReference type="ARBA" id="ARBA00022475"/>
    </source>
</evidence>
<dbReference type="SMART" id="SM00304">
    <property type="entry name" value="HAMP"/>
    <property type="match status" value="1"/>
</dbReference>
<dbReference type="Pfam" id="PF00015">
    <property type="entry name" value="MCPsignal"/>
    <property type="match status" value="1"/>
</dbReference>
<dbReference type="PANTHER" id="PTHR32089">
    <property type="entry name" value="METHYL-ACCEPTING CHEMOTAXIS PROTEIN MCPB"/>
    <property type="match status" value="1"/>
</dbReference>
<feature type="transmembrane region" description="Helical" evidence="8">
    <location>
        <begin position="20"/>
        <end position="39"/>
    </location>
</feature>
<keyword evidence="3 8" id="KW-0472">Membrane</keyword>
<dbReference type="CDD" id="cd06225">
    <property type="entry name" value="HAMP"/>
    <property type="match status" value="1"/>
</dbReference>
<evidence type="ECO:0000259" key="10">
    <source>
        <dbReference type="PROSITE" id="PS50885"/>
    </source>
</evidence>
<evidence type="ECO:0000313" key="12">
    <source>
        <dbReference type="Proteomes" id="UP001290455"/>
    </source>
</evidence>
<sequence>MKIQKVSKFVKTFRFKMLLLMLLCITIPSSTIGIFAYYYSKDVLIEGGKEDLARTGNMAKGFLDSLAKQVDEGTLTKDQAIQKAKDTLLGPVGADGLHDTSQSQFRFGEGTVVGQAINTSDFSWKFLWNKDSKMVTEDLLPGFPLISREDFEKSEWPSDGFKEYAKMVFEENDFWSHAGKLDKELVVDMLSDSDKENDFQYNYNTLPGVANDNYSDPSLLYKTVLNMQKVDSWSNNEKLLGAGVDLVISSESFYHEFYGPVNKMASVIALIVSITTAFGLISAYIILRRSATALSIVGDAINRFGRGDLTTVVKVKGKDEFAKLAKDLNTANGMMSGMLKDVQKVTNEVTHLSQHLNEGSDQTGKAAEQIATTVTRMAEDVVGMKDTVESTTDIIKELQSEIESVTSKLEAASFSVENALESANSGKETSAKIQCEMARVNDTVQHSSNVVLELGSRVEKIGEITQLITQIASQTNLLALNAAIEAARAGEHGKGFAVVAEEVRKLAEATSKAGEEIISMLDEIQTRTGQAVTVIQNGASSFGEVGVMMNSSLSSYDDITKSVELIYEQIKGIYEASSSINQQADIAYKKIQNVNDISGEMTDGMGMIAASSEEQVATLEENIASATNVSELVEDLKNKVSQFKVH</sequence>